<evidence type="ECO:0000313" key="2">
    <source>
        <dbReference type="Proteomes" id="UP000318422"/>
    </source>
</evidence>
<dbReference type="EMBL" id="BJNV01000021">
    <property type="protein sequence ID" value="GEC95469.1"/>
    <property type="molecule type" value="Genomic_DNA"/>
</dbReference>
<dbReference type="Proteomes" id="UP000318422">
    <property type="component" value="Unassembled WGS sequence"/>
</dbReference>
<comment type="caution">
    <text evidence="1">The sequence shown here is derived from an EMBL/GenBank/DDBJ whole genome shotgun (WGS) entry which is preliminary data.</text>
</comment>
<organism evidence="1 2">
    <name type="scientific">Zoogloea ramigera</name>
    <dbReference type="NCBI Taxonomy" id="350"/>
    <lineage>
        <taxon>Bacteria</taxon>
        <taxon>Pseudomonadati</taxon>
        <taxon>Pseudomonadota</taxon>
        <taxon>Betaproteobacteria</taxon>
        <taxon>Rhodocyclales</taxon>
        <taxon>Zoogloeaceae</taxon>
        <taxon>Zoogloea</taxon>
    </lineage>
</organism>
<dbReference type="AlphaFoldDB" id="A0A4Y4CUK1"/>
<reference evidence="1 2" key="1">
    <citation type="submission" date="2019-06" db="EMBL/GenBank/DDBJ databases">
        <title>Whole genome shotgun sequence of Zoogloea ramigera NBRC 15342.</title>
        <authorList>
            <person name="Hosoyama A."/>
            <person name="Uohara A."/>
            <person name="Ohji S."/>
            <person name="Ichikawa N."/>
        </authorList>
    </citation>
    <scope>NUCLEOTIDE SEQUENCE [LARGE SCALE GENOMIC DNA]</scope>
    <source>
        <strain evidence="1 2">NBRC 15342</strain>
    </source>
</reference>
<evidence type="ECO:0000313" key="1">
    <source>
        <dbReference type="EMBL" id="GEC95469.1"/>
    </source>
</evidence>
<protein>
    <submittedName>
        <fullName evidence="1">Uncharacterized protein</fullName>
    </submittedName>
</protein>
<name>A0A4Y4CUK1_ZOORA</name>
<keyword evidence="2" id="KW-1185">Reference proteome</keyword>
<accession>A0A4Y4CUK1</accession>
<gene>
    <name evidence="1" type="ORF">ZRA01_15420</name>
</gene>
<sequence length="130" mass="14139">MNMKSLISRGGLLAALLVLSLGLSPRPGLAQSPAAPVLTPIQVAYLQAETRRIEEAFVQKVMLISGASREQVLRAIPAKGRLTDRLPRIYNALERDLKAPLTDEQQGRIYAAEGERKQALKDLPAQAAAR</sequence>
<proteinExistence type="predicted"/>